<feature type="compositionally biased region" description="Basic and acidic residues" evidence="1">
    <location>
        <begin position="496"/>
        <end position="510"/>
    </location>
</feature>
<feature type="region of interest" description="Disordered" evidence="1">
    <location>
        <begin position="496"/>
        <end position="519"/>
    </location>
</feature>
<name>A0A8H7F184_AGABI</name>
<reference evidence="3 4" key="1">
    <citation type="journal article" name="Sci. Rep.">
        <title>Telomere-to-telomere assembled and centromere annotated genomes of the two main subspecies of the button mushroom Agaricus bisporus reveal especially polymorphic chromosome ends.</title>
        <authorList>
            <person name="Sonnenberg A.S.M."/>
            <person name="Sedaghat-Telgerd N."/>
            <person name="Lavrijssen B."/>
            <person name="Ohm R.A."/>
            <person name="Hendrickx P.M."/>
            <person name="Scholtmeijer K."/>
            <person name="Baars J.J.P."/>
            <person name="van Peer A."/>
        </authorList>
    </citation>
    <scope>NUCLEOTIDE SEQUENCE [LARGE SCALE GENOMIC DNA]</scope>
    <source>
        <strain evidence="3 4">H119_p4</strain>
    </source>
</reference>
<proteinExistence type="predicted"/>
<evidence type="ECO:0000313" key="3">
    <source>
        <dbReference type="EMBL" id="KAF7771843.1"/>
    </source>
</evidence>
<dbReference type="EMBL" id="JABXXO010000016">
    <property type="protein sequence ID" value="KAF7759862.1"/>
    <property type="molecule type" value="Genomic_DNA"/>
</dbReference>
<dbReference type="EMBL" id="JABXXO010000008">
    <property type="protein sequence ID" value="KAF7771843.1"/>
    <property type="molecule type" value="Genomic_DNA"/>
</dbReference>
<dbReference type="Proteomes" id="UP000629468">
    <property type="component" value="Unassembled WGS sequence"/>
</dbReference>
<feature type="region of interest" description="Disordered" evidence="1">
    <location>
        <begin position="1"/>
        <end position="26"/>
    </location>
</feature>
<feature type="compositionally biased region" description="Basic and acidic residues" evidence="1">
    <location>
        <begin position="370"/>
        <end position="381"/>
    </location>
</feature>
<sequence length="697" mass="79505">MAMTMTKYGRPKNSTGGTVFRPYKRPDDSQLRATDAKLIGELDSTYISATGETPSPLAERLVITTPNADYLPLVDLGNQVVAMCEDGRWGASDWCQWPQWYFDANDHLPYILRKPDPDSLPEHPMNFAWWTFTEQHFLPEEGRDDGKTGRLASKFAQKLYDIRQKLMQEVNNCVCSTGEDFQRLQSLAAQMRFTTSALCFTPHKYLDVVILVAAAQRYCLETRAMLDKIQKWDVFKSSAVEEVPLVDGTIIGTVTDRTTVAFEMQEKGVPVWLVRPPQLIPDDINVVGQYEVEKPSRHIVTKRWPGGPIFYQGPLTHKMYNAIQKWKPGQVNLTTIATTQALDSPPQSPGPSRLTNVGRKHGGKPYLRPPGHEKSVAKRTTVNEKRFRPLLSPYSSSTIDPWAHALLRVKIDTSRLSNHPGAALFKGFAFPDSHIFLDDNNDKAVGLVIAWLTIRASWMATLNEVNPRDLPLPNPQQWRSFLHDISLDLELVQPDTRNKMPKELPPDHKPARSSRRNAKSKAVAEKIFNVSIPGKQALHFVKWNNHTVWTRDRIDLAPLDRRLVIWDIQEHNFRLELFTLDKCLLSESWATTEGASLRERKLHTVFCQETILMMDLPENTANLASPHWKDRRVFVEAFHSVLLDWPGAIGLNLASEKRVDNENLWLEVERVAFRFYCQSFFDHFGRAPSVPHSFPTT</sequence>
<comment type="caution">
    <text evidence="3">The sequence shown here is derived from an EMBL/GenBank/DDBJ whole genome shotgun (WGS) entry which is preliminary data.</text>
</comment>
<evidence type="ECO:0000313" key="2">
    <source>
        <dbReference type="EMBL" id="KAF7759862.1"/>
    </source>
</evidence>
<feature type="region of interest" description="Disordered" evidence="1">
    <location>
        <begin position="341"/>
        <end position="381"/>
    </location>
</feature>
<accession>A0A8H7F184</accession>
<protein>
    <submittedName>
        <fullName evidence="3">Uncharacterized protein</fullName>
    </submittedName>
</protein>
<gene>
    <name evidence="2" type="ORF">Agabi119p4_11557</name>
    <name evidence="3" type="ORF">Agabi119p4_6154</name>
</gene>
<dbReference type="AlphaFoldDB" id="A0A8H7F184"/>
<evidence type="ECO:0000256" key="1">
    <source>
        <dbReference type="SAM" id="MobiDB-lite"/>
    </source>
</evidence>
<evidence type="ECO:0000313" key="4">
    <source>
        <dbReference type="Proteomes" id="UP000629468"/>
    </source>
</evidence>
<organism evidence="3 4">
    <name type="scientific">Agaricus bisporus var. burnettii</name>
    <dbReference type="NCBI Taxonomy" id="192524"/>
    <lineage>
        <taxon>Eukaryota</taxon>
        <taxon>Fungi</taxon>
        <taxon>Dikarya</taxon>
        <taxon>Basidiomycota</taxon>
        <taxon>Agaricomycotina</taxon>
        <taxon>Agaricomycetes</taxon>
        <taxon>Agaricomycetidae</taxon>
        <taxon>Agaricales</taxon>
        <taxon>Agaricineae</taxon>
        <taxon>Agaricaceae</taxon>
        <taxon>Agaricus</taxon>
    </lineage>
</organism>